<evidence type="ECO:0000256" key="1">
    <source>
        <dbReference type="ARBA" id="ARBA00010996"/>
    </source>
</evidence>
<comment type="similarity">
    <text evidence="1">Belongs to the SCO1/2 family.</text>
</comment>
<evidence type="ECO:0000259" key="6">
    <source>
        <dbReference type="PROSITE" id="PS51352"/>
    </source>
</evidence>
<evidence type="ECO:0000256" key="5">
    <source>
        <dbReference type="SAM" id="Phobius"/>
    </source>
</evidence>
<dbReference type="RefSeq" id="WP_313324184.1">
    <property type="nucleotide sequence ID" value="NZ_CP134878.1"/>
</dbReference>
<organism evidence="7">
    <name type="scientific">Flavobacterium capsici</name>
    <dbReference type="NCBI Taxonomy" id="3075618"/>
    <lineage>
        <taxon>Bacteria</taxon>
        <taxon>Pseudomonadati</taxon>
        <taxon>Bacteroidota</taxon>
        <taxon>Flavobacteriia</taxon>
        <taxon>Flavobacteriales</taxon>
        <taxon>Flavobacteriaceae</taxon>
        <taxon>Flavobacterium</taxon>
    </lineage>
</organism>
<keyword evidence="5" id="KW-0812">Transmembrane</keyword>
<keyword evidence="5" id="KW-1133">Transmembrane helix</keyword>
<feature type="disulfide bond" description="Redox-active" evidence="4">
    <location>
        <begin position="92"/>
        <end position="96"/>
    </location>
</feature>
<sequence length="229" mass="25343">MKSKSYIGISLVILVFGIIFIPKIIDRVKNGTVVQGDRIDAVSNHKNQNIETGLVTIGPEPSFSLTNQNDKTVTNKDYNGKVHVVEFFFSTCPTICPIMNKNMMVIEKEFPGNPNFGIASITINPENDTPKVLKEHAEALGVTSSNWNFLTGNQDYILNLATKGFNLYAGQNSNVNGGFEHSGYFALVDKKGNIRSRKDANGNPIIYYNGLENDDIKAIIKDIKILLNE</sequence>
<keyword evidence="2 3" id="KW-0186">Copper</keyword>
<keyword evidence="9" id="KW-1185">Reference proteome</keyword>
<feature type="binding site" evidence="3">
    <location>
        <position position="96"/>
    </location>
    <ligand>
        <name>Cu cation</name>
        <dbReference type="ChEBI" id="CHEBI:23378"/>
    </ligand>
</feature>
<dbReference type="EMBL" id="CP134878">
    <property type="protein sequence ID" value="WNM19335.1"/>
    <property type="molecule type" value="Genomic_DNA"/>
</dbReference>
<dbReference type="SUPFAM" id="SSF52833">
    <property type="entry name" value="Thioredoxin-like"/>
    <property type="match status" value="1"/>
</dbReference>
<protein>
    <submittedName>
        <fullName evidence="7">SCO family protein</fullName>
    </submittedName>
</protein>
<proteinExistence type="inferred from homology"/>
<keyword evidence="3" id="KW-0479">Metal-binding</keyword>
<feature type="binding site" evidence="3">
    <location>
        <position position="92"/>
    </location>
    <ligand>
        <name>Cu cation</name>
        <dbReference type="ChEBI" id="CHEBI:23378"/>
    </ligand>
</feature>
<feature type="transmembrane region" description="Helical" evidence="5">
    <location>
        <begin position="6"/>
        <end position="25"/>
    </location>
</feature>
<accession>A0AA96J2R7</accession>
<evidence type="ECO:0000256" key="2">
    <source>
        <dbReference type="ARBA" id="ARBA00023008"/>
    </source>
</evidence>
<dbReference type="Pfam" id="PF02630">
    <property type="entry name" value="SCO1-SenC"/>
    <property type="match status" value="1"/>
</dbReference>
<evidence type="ECO:0000256" key="3">
    <source>
        <dbReference type="PIRSR" id="PIRSR603782-1"/>
    </source>
</evidence>
<name>A0AA96J2R7_9FLAO</name>
<dbReference type="Proteomes" id="UP001304515">
    <property type="component" value="Chromosome"/>
</dbReference>
<dbReference type="PANTHER" id="PTHR12151">
    <property type="entry name" value="ELECTRON TRANSPORT PROTIN SCO1/SENC FAMILY MEMBER"/>
    <property type="match status" value="1"/>
</dbReference>
<keyword evidence="5" id="KW-0472">Membrane</keyword>
<gene>
    <name evidence="8" type="ORF">RN605_08480</name>
    <name evidence="7" type="ORF">RN608_01310</name>
</gene>
<dbReference type="PANTHER" id="PTHR12151:SF25">
    <property type="entry name" value="LINALOOL DEHYDRATASE_ISOMERASE DOMAIN-CONTAINING PROTEIN"/>
    <property type="match status" value="1"/>
</dbReference>
<feature type="domain" description="Thioredoxin" evidence="6">
    <location>
        <begin position="54"/>
        <end position="221"/>
    </location>
</feature>
<dbReference type="InterPro" id="IPR013766">
    <property type="entry name" value="Thioredoxin_domain"/>
</dbReference>
<evidence type="ECO:0000313" key="7">
    <source>
        <dbReference type="EMBL" id="WNM19335.1"/>
    </source>
</evidence>
<evidence type="ECO:0000313" key="8">
    <source>
        <dbReference type="EMBL" id="WNM20724.1"/>
    </source>
</evidence>
<evidence type="ECO:0000256" key="4">
    <source>
        <dbReference type="PIRSR" id="PIRSR603782-2"/>
    </source>
</evidence>
<reference evidence="7 9" key="1">
    <citation type="submission" date="2023-09" db="EMBL/GenBank/DDBJ databases">
        <title>Flavobacterium sp. a novel bacteria isolate from Pepper rhizosphere.</title>
        <authorList>
            <person name="Peng Y."/>
            <person name="Lee J."/>
        </authorList>
    </citation>
    <scope>NUCLEOTIDE SEQUENCE</scope>
    <source>
        <strain evidence="7">PMR2A8</strain>
        <strain evidence="8 9">PMTSA4</strain>
    </source>
</reference>
<dbReference type="InterPro" id="IPR003782">
    <property type="entry name" value="SCO1/SenC"/>
</dbReference>
<dbReference type="AlphaFoldDB" id="A0AA96J2R7"/>
<feature type="binding site" evidence="3">
    <location>
        <position position="181"/>
    </location>
    <ligand>
        <name>Cu cation</name>
        <dbReference type="ChEBI" id="CHEBI:23378"/>
    </ligand>
</feature>
<dbReference type="GO" id="GO:0046872">
    <property type="term" value="F:metal ion binding"/>
    <property type="evidence" value="ECO:0007669"/>
    <property type="project" value="UniProtKB-KW"/>
</dbReference>
<evidence type="ECO:0000313" key="9">
    <source>
        <dbReference type="Proteomes" id="UP001304515"/>
    </source>
</evidence>
<dbReference type="PROSITE" id="PS51352">
    <property type="entry name" value="THIOREDOXIN_2"/>
    <property type="match status" value="1"/>
</dbReference>
<dbReference type="CDD" id="cd02968">
    <property type="entry name" value="SCO"/>
    <property type="match status" value="1"/>
</dbReference>
<dbReference type="KEGG" id="fcj:RN605_08480"/>
<accession>A0AA96EY69</accession>
<dbReference type="Gene3D" id="3.40.30.10">
    <property type="entry name" value="Glutaredoxin"/>
    <property type="match status" value="1"/>
</dbReference>
<dbReference type="InterPro" id="IPR036249">
    <property type="entry name" value="Thioredoxin-like_sf"/>
</dbReference>
<keyword evidence="4" id="KW-1015">Disulfide bond</keyword>
<dbReference type="EMBL" id="CP134890">
    <property type="protein sequence ID" value="WNM20724.1"/>
    <property type="molecule type" value="Genomic_DNA"/>
</dbReference>